<keyword evidence="3" id="KW-0378">Hydrolase</keyword>
<dbReference type="STRING" id="1314771.A0A197K8A4"/>
<keyword evidence="4" id="KW-1185">Reference proteome</keyword>
<dbReference type="PRINTS" id="PR00742">
    <property type="entry name" value="GLHYDRLASE35"/>
</dbReference>
<dbReference type="Gene3D" id="3.20.20.80">
    <property type="entry name" value="Glycosidases"/>
    <property type="match status" value="1"/>
</dbReference>
<name>A0A197K8A4_9FUNG</name>
<dbReference type="EMBL" id="KV442020">
    <property type="protein sequence ID" value="OAQ33725.1"/>
    <property type="molecule type" value="Genomic_DNA"/>
</dbReference>
<proteinExistence type="inferred from homology"/>
<dbReference type="Pfam" id="PF01301">
    <property type="entry name" value="Glyco_hydro_35"/>
    <property type="match status" value="1"/>
</dbReference>
<dbReference type="SUPFAM" id="SSF51445">
    <property type="entry name" value="(Trans)glycosidases"/>
    <property type="match status" value="1"/>
</dbReference>
<feature type="non-terminal residue" evidence="3">
    <location>
        <position position="51"/>
    </location>
</feature>
<dbReference type="Proteomes" id="UP000078512">
    <property type="component" value="Unassembled WGS sequence"/>
</dbReference>
<sequence>LDYDKHSLILHGQPILILSGEFHYWRLPDQSRWRPILEQYRSAGLNCIRIY</sequence>
<feature type="non-terminal residue" evidence="3">
    <location>
        <position position="1"/>
    </location>
</feature>
<dbReference type="InterPro" id="IPR001944">
    <property type="entry name" value="Glycoside_Hdrlase_35"/>
</dbReference>
<feature type="domain" description="Glycoside hydrolase 35 catalytic" evidence="2">
    <location>
        <begin position="7"/>
        <end position="51"/>
    </location>
</feature>
<dbReference type="InterPro" id="IPR017853">
    <property type="entry name" value="GH"/>
</dbReference>
<gene>
    <name evidence="3" type="ORF">K457DRAFT_54557</name>
</gene>
<evidence type="ECO:0000313" key="3">
    <source>
        <dbReference type="EMBL" id="OAQ33725.1"/>
    </source>
</evidence>
<dbReference type="AlphaFoldDB" id="A0A197K8A4"/>
<accession>A0A197K8A4</accession>
<dbReference type="GO" id="GO:0004553">
    <property type="term" value="F:hydrolase activity, hydrolyzing O-glycosyl compounds"/>
    <property type="evidence" value="ECO:0007669"/>
    <property type="project" value="InterPro"/>
</dbReference>
<dbReference type="InterPro" id="IPR031330">
    <property type="entry name" value="Gly_Hdrlase_35_cat"/>
</dbReference>
<evidence type="ECO:0000256" key="1">
    <source>
        <dbReference type="ARBA" id="ARBA00009809"/>
    </source>
</evidence>
<evidence type="ECO:0000313" key="4">
    <source>
        <dbReference type="Proteomes" id="UP000078512"/>
    </source>
</evidence>
<protein>
    <submittedName>
        <fullName evidence="3">Glycoside hydrolase family 35 protein</fullName>
    </submittedName>
</protein>
<dbReference type="GO" id="GO:0005975">
    <property type="term" value="P:carbohydrate metabolic process"/>
    <property type="evidence" value="ECO:0007669"/>
    <property type="project" value="InterPro"/>
</dbReference>
<comment type="similarity">
    <text evidence="1">Belongs to the glycosyl hydrolase 35 family.</text>
</comment>
<dbReference type="OrthoDB" id="1657402at2759"/>
<organism evidence="3 4">
    <name type="scientific">Linnemannia elongata AG-77</name>
    <dbReference type="NCBI Taxonomy" id="1314771"/>
    <lineage>
        <taxon>Eukaryota</taxon>
        <taxon>Fungi</taxon>
        <taxon>Fungi incertae sedis</taxon>
        <taxon>Mucoromycota</taxon>
        <taxon>Mortierellomycotina</taxon>
        <taxon>Mortierellomycetes</taxon>
        <taxon>Mortierellales</taxon>
        <taxon>Mortierellaceae</taxon>
        <taxon>Linnemannia</taxon>
    </lineage>
</organism>
<reference evidence="3 4" key="1">
    <citation type="submission" date="2016-05" db="EMBL/GenBank/DDBJ databases">
        <title>Genome sequencing reveals origins of a unique bacterial endosymbiosis in the earliest lineages of terrestrial Fungi.</title>
        <authorList>
            <consortium name="DOE Joint Genome Institute"/>
            <person name="Uehling J."/>
            <person name="Gryganskyi A."/>
            <person name="Hameed K."/>
            <person name="Tschaplinski T."/>
            <person name="Misztal P."/>
            <person name="Wu S."/>
            <person name="Desiro A."/>
            <person name="Vande Pol N."/>
            <person name="Du Z.-Y."/>
            <person name="Zienkiewicz A."/>
            <person name="Zienkiewicz K."/>
            <person name="Morin E."/>
            <person name="Tisserant E."/>
            <person name="Splivallo R."/>
            <person name="Hainaut M."/>
            <person name="Henrissat B."/>
            <person name="Ohm R."/>
            <person name="Kuo A."/>
            <person name="Yan J."/>
            <person name="Lipzen A."/>
            <person name="Nolan M."/>
            <person name="Labutti K."/>
            <person name="Barry K."/>
            <person name="Goldstein A."/>
            <person name="Labbe J."/>
            <person name="Schadt C."/>
            <person name="Tuskan G."/>
            <person name="Grigoriev I."/>
            <person name="Martin F."/>
            <person name="Vilgalys R."/>
            <person name="Bonito G."/>
        </authorList>
    </citation>
    <scope>NUCLEOTIDE SEQUENCE [LARGE SCALE GENOMIC DNA]</scope>
    <source>
        <strain evidence="3 4">AG-77</strain>
    </source>
</reference>
<evidence type="ECO:0000259" key="2">
    <source>
        <dbReference type="Pfam" id="PF01301"/>
    </source>
</evidence>